<gene>
    <name evidence="1" type="ORF">NCTC13316_02425</name>
</gene>
<dbReference type="InterPro" id="IPR018691">
    <property type="entry name" value="DUF2188"/>
</dbReference>
<proteinExistence type="predicted"/>
<dbReference type="Pfam" id="PF09954">
    <property type="entry name" value="DUF2188"/>
    <property type="match status" value="1"/>
</dbReference>
<dbReference type="OrthoDB" id="8858565at2"/>
<name>A0A378JVS9_9GAMM</name>
<reference evidence="1 2" key="1">
    <citation type="submission" date="2018-06" db="EMBL/GenBank/DDBJ databases">
        <authorList>
            <consortium name="Pathogen Informatics"/>
            <person name="Doyle S."/>
        </authorList>
    </citation>
    <scope>NUCLEOTIDE SEQUENCE [LARGE SCALE GENOMIC DNA]</scope>
    <source>
        <strain evidence="1 2">NCTC13316</strain>
    </source>
</reference>
<dbReference type="EMBL" id="UGOD01000001">
    <property type="protein sequence ID" value="STX52312.1"/>
    <property type="molecule type" value="Genomic_DNA"/>
</dbReference>
<sequence>MVKYNGSHHVVPSKDGGWLVKRSGSKRAFRRFTTKNEAVKAAREISRNQNTELFIHNKEGKIELKDSHGHDTFPPAG</sequence>
<evidence type="ECO:0000313" key="2">
    <source>
        <dbReference type="Proteomes" id="UP000254794"/>
    </source>
</evidence>
<evidence type="ECO:0000313" key="1">
    <source>
        <dbReference type="EMBL" id="STX52312.1"/>
    </source>
</evidence>
<dbReference type="RefSeq" id="WP_115331881.1">
    <property type="nucleotide sequence ID" value="NZ_CAAAHP010000005.1"/>
</dbReference>
<organism evidence="1 2">
    <name type="scientific">Legionella busanensis</name>
    <dbReference type="NCBI Taxonomy" id="190655"/>
    <lineage>
        <taxon>Bacteria</taxon>
        <taxon>Pseudomonadati</taxon>
        <taxon>Pseudomonadota</taxon>
        <taxon>Gammaproteobacteria</taxon>
        <taxon>Legionellales</taxon>
        <taxon>Legionellaceae</taxon>
        <taxon>Legionella</taxon>
    </lineage>
</organism>
<dbReference type="Proteomes" id="UP000254794">
    <property type="component" value="Unassembled WGS sequence"/>
</dbReference>
<keyword evidence="2" id="KW-1185">Reference proteome</keyword>
<protein>
    <submittedName>
        <fullName evidence="1">Uncharacterized protein conserved in bacteria</fullName>
    </submittedName>
</protein>
<accession>A0A378JVS9</accession>
<dbReference type="AlphaFoldDB" id="A0A378JVS9"/>